<reference evidence="1 2" key="1">
    <citation type="journal article" date="2008" name="Science">
        <title>The Physcomitrella genome reveals evolutionary insights into the conquest of land by plants.</title>
        <authorList>
            <person name="Rensing S."/>
            <person name="Lang D."/>
            <person name="Zimmer A."/>
            <person name="Terry A."/>
            <person name="Salamov A."/>
            <person name="Shapiro H."/>
            <person name="Nishiyama T."/>
            <person name="Perroud P.-F."/>
            <person name="Lindquist E."/>
            <person name="Kamisugi Y."/>
            <person name="Tanahashi T."/>
            <person name="Sakakibara K."/>
            <person name="Fujita T."/>
            <person name="Oishi K."/>
            <person name="Shin-I T."/>
            <person name="Kuroki Y."/>
            <person name="Toyoda A."/>
            <person name="Suzuki Y."/>
            <person name="Hashimoto A."/>
            <person name="Yamaguchi K."/>
            <person name="Sugano A."/>
            <person name="Kohara Y."/>
            <person name="Fujiyama A."/>
            <person name="Anterola A."/>
            <person name="Aoki S."/>
            <person name="Ashton N."/>
            <person name="Barbazuk W.B."/>
            <person name="Barker E."/>
            <person name="Bennetzen J."/>
            <person name="Bezanilla M."/>
            <person name="Blankenship R."/>
            <person name="Cho S.H."/>
            <person name="Dutcher S."/>
            <person name="Estelle M."/>
            <person name="Fawcett J.A."/>
            <person name="Gundlach H."/>
            <person name="Hanada K."/>
            <person name="Heyl A."/>
            <person name="Hicks K.A."/>
            <person name="Hugh J."/>
            <person name="Lohr M."/>
            <person name="Mayer K."/>
            <person name="Melkozernov A."/>
            <person name="Murata T."/>
            <person name="Nelson D."/>
            <person name="Pils B."/>
            <person name="Prigge M."/>
            <person name="Reiss B."/>
            <person name="Renner T."/>
            <person name="Rombauts S."/>
            <person name="Rushton P."/>
            <person name="Sanderfoot A."/>
            <person name="Schween G."/>
            <person name="Shiu S.-H."/>
            <person name="Stueber K."/>
            <person name="Theodoulou F.L."/>
            <person name="Tu H."/>
            <person name="Van de Peer Y."/>
            <person name="Verrier P.J."/>
            <person name="Waters E."/>
            <person name="Wood A."/>
            <person name="Yang L."/>
            <person name="Cove D."/>
            <person name="Cuming A."/>
            <person name="Hasebe M."/>
            <person name="Lucas S."/>
            <person name="Mishler D.B."/>
            <person name="Reski R."/>
            <person name="Grigoriev I."/>
            <person name="Quatrano R.S."/>
            <person name="Boore J.L."/>
        </authorList>
    </citation>
    <scope>NUCLEOTIDE SEQUENCE [LARGE SCALE GENOMIC DNA]</scope>
    <source>
        <strain evidence="1 2">cv. Gransden 2004</strain>
    </source>
</reference>
<evidence type="ECO:0000313" key="1">
    <source>
        <dbReference type="EnsemblPlants" id="Pp3c22_1710V3.4"/>
    </source>
</evidence>
<accession>A0A7I4CCT7</accession>
<name>A0A7I4CCT7_PHYPA</name>
<reference evidence="1" key="3">
    <citation type="submission" date="2020-12" db="UniProtKB">
        <authorList>
            <consortium name="EnsemblPlants"/>
        </authorList>
    </citation>
    <scope>IDENTIFICATION</scope>
</reference>
<protein>
    <submittedName>
        <fullName evidence="1">Uncharacterized protein</fullName>
    </submittedName>
</protein>
<keyword evidence="2" id="KW-1185">Reference proteome</keyword>
<proteinExistence type="predicted"/>
<sequence>MLPDLDGTAWGDLLDACRNHGDVEMAVPTAEGGTIGCLYVQGSSSISMLQLPNRTRSHLLAVRVKEQMHLCRRRKEKLWMENSSMQKYKLQQISQLRTAFIDVKQCLKFGKASNDSIVAGEPFNSWPLMAVHHFGAMWVRDPFRRSTVDRLHRNAPLHTVVALCEKPDWSSYTLGVRLFGEMSNHVFDLCGLHWLVPRNKPQCFVSDMNRSQVSDQPSGMLMTVLHHLVACIRTIPCCCNNIERSNRMAKVENHLLAVILLVVVATVIGEGRDSDANVTMSKSSVSLELVLYNLAQGDVTFQLGTSAPVVVQTGQSSVIRPVTVNPVNFPVVTLNVIVNKTRKHIPVKKVLQINLLKYFRRSELMSSGSK</sequence>
<evidence type="ECO:0000313" key="2">
    <source>
        <dbReference type="Proteomes" id="UP000006727"/>
    </source>
</evidence>
<dbReference type="Gramene" id="Pp3c22_1710V3.4">
    <property type="protein sequence ID" value="Pp3c22_1710V3.4"/>
    <property type="gene ID" value="Pp3c22_1710"/>
</dbReference>
<dbReference type="EnsemblPlants" id="Pp3c22_1710V3.4">
    <property type="protein sequence ID" value="Pp3c22_1710V3.4"/>
    <property type="gene ID" value="Pp3c22_1710"/>
</dbReference>
<dbReference type="AlphaFoldDB" id="A0A7I4CCT7"/>
<reference evidence="1 2" key="2">
    <citation type="journal article" date="2018" name="Plant J.">
        <title>The Physcomitrella patens chromosome-scale assembly reveals moss genome structure and evolution.</title>
        <authorList>
            <person name="Lang D."/>
            <person name="Ullrich K.K."/>
            <person name="Murat F."/>
            <person name="Fuchs J."/>
            <person name="Jenkins J."/>
            <person name="Haas F.B."/>
            <person name="Piednoel M."/>
            <person name="Gundlach H."/>
            <person name="Van Bel M."/>
            <person name="Meyberg R."/>
            <person name="Vives C."/>
            <person name="Morata J."/>
            <person name="Symeonidi A."/>
            <person name="Hiss M."/>
            <person name="Muchero W."/>
            <person name="Kamisugi Y."/>
            <person name="Saleh O."/>
            <person name="Blanc G."/>
            <person name="Decker E.L."/>
            <person name="van Gessel N."/>
            <person name="Grimwood J."/>
            <person name="Hayes R.D."/>
            <person name="Graham S.W."/>
            <person name="Gunter L.E."/>
            <person name="McDaniel S.F."/>
            <person name="Hoernstein S.N.W."/>
            <person name="Larsson A."/>
            <person name="Li F.W."/>
            <person name="Perroud P.F."/>
            <person name="Phillips J."/>
            <person name="Ranjan P."/>
            <person name="Rokshar D.S."/>
            <person name="Rothfels C.J."/>
            <person name="Schneider L."/>
            <person name="Shu S."/>
            <person name="Stevenson D.W."/>
            <person name="Thummler F."/>
            <person name="Tillich M."/>
            <person name="Villarreal Aguilar J.C."/>
            <person name="Widiez T."/>
            <person name="Wong G.K."/>
            <person name="Wymore A."/>
            <person name="Zhang Y."/>
            <person name="Zimmer A.D."/>
            <person name="Quatrano R.S."/>
            <person name="Mayer K.F.X."/>
            <person name="Goodstein D."/>
            <person name="Casacuberta J.M."/>
            <person name="Vandepoele K."/>
            <person name="Reski R."/>
            <person name="Cuming A.C."/>
            <person name="Tuskan G.A."/>
            <person name="Maumus F."/>
            <person name="Salse J."/>
            <person name="Schmutz J."/>
            <person name="Rensing S.A."/>
        </authorList>
    </citation>
    <scope>NUCLEOTIDE SEQUENCE [LARGE SCALE GENOMIC DNA]</scope>
    <source>
        <strain evidence="1 2">cv. Gransden 2004</strain>
    </source>
</reference>
<dbReference type="EMBL" id="ABEU02000022">
    <property type="status" value="NOT_ANNOTATED_CDS"/>
    <property type="molecule type" value="Genomic_DNA"/>
</dbReference>
<organism evidence="1 2">
    <name type="scientific">Physcomitrium patens</name>
    <name type="common">Spreading-leaved earth moss</name>
    <name type="synonym">Physcomitrella patens</name>
    <dbReference type="NCBI Taxonomy" id="3218"/>
    <lineage>
        <taxon>Eukaryota</taxon>
        <taxon>Viridiplantae</taxon>
        <taxon>Streptophyta</taxon>
        <taxon>Embryophyta</taxon>
        <taxon>Bryophyta</taxon>
        <taxon>Bryophytina</taxon>
        <taxon>Bryopsida</taxon>
        <taxon>Funariidae</taxon>
        <taxon>Funariales</taxon>
        <taxon>Funariaceae</taxon>
        <taxon>Physcomitrium</taxon>
    </lineage>
</organism>
<gene>
    <name evidence="1" type="primary">LOC112274825</name>
</gene>
<dbReference type="Proteomes" id="UP000006727">
    <property type="component" value="Chromosome 22"/>
</dbReference>